<comment type="function">
    <text evidence="7">Toxic component of a toxin-antitoxin (TA) system. An RNase.</text>
</comment>
<keyword evidence="10" id="KW-1185">Reference proteome</keyword>
<dbReference type="InterPro" id="IPR029060">
    <property type="entry name" value="PIN-like_dom_sf"/>
</dbReference>
<keyword evidence="2 7" id="KW-1277">Toxin-antitoxin system</keyword>
<evidence type="ECO:0000256" key="6">
    <source>
        <dbReference type="ARBA" id="ARBA00022842"/>
    </source>
</evidence>
<feature type="binding site" evidence="7">
    <location>
        <position position="5"/>
    </location>
    <ligand>
        <name>Mg(2+)</name>
        <dbReference type="ChEBI" id="CHEBI:18420"/>
    </ligand>
</feature>
<dbReference type="GO" id="GO:0004540">
    <property type="term" value="F:RNA nuclease activity"/>
    <property type="evidence" value="ECO:0007669"/>
    <property type="project" value="InterPro"/>
</dbReference>
<dbReference type="HAMAP" id="MF_00265">
    <property type="entry name" value="VapC_Nob1"/>
    <property type="match status" value="1"/>
</dbReference>
<keyword evidence="5 7" id="KW-0378">Hydrolase</keyword>
<feature type="domain" description="PIN" evidence="8">
    <location>
        <begin position="3"/>
        <end position="134"/>
    </location>
</feature>
<evidence type="ECO:0000313" key="10">
    <source>
        <dbReference type="Proteomes" id="UP000077342"/>
    </source>
</evidence>
<organism evidence="9 10">
    <name type="scientific">Mycobacterium ostraviense</name>
    <dbReference type="NCBI Taxonomy" id="2738409"/>
    <lineage>
        <taxon>Bacteria</taxon>
        <taxon>Bacillati</taxon>
        <taxon>Actinomycetota</taxon>
        <taxon>Actinomycetes</taxon>
        <taxon>Mycobacteriales</taxon>
        <taxon>Mycobacteriaceae</taxon>
        <taxon>Mycobacterium</taxon>
    </lineage>
</organism>
<comment type="caution">
    <text evidence="9">The sequence shown here is derived from an EMBL/GenBank/DDBJ whole genome shotgun (WGS) entry which is preliminary data.</text>
</comment>
<dbReference type="Gene3D" id="3.40.50.1010">
    <property type="entry name" value="5'-nuclease"/>
    <property type="match status" value="1"/>
</dbReference>
<evidence type="ECO:0000256" key="1">
    <source>
        <dbReference type="ARBA" id="ARBA00001946"/>
    </source>
</evidence>
<evidence type="ECO:0000256" key="2">
    <source>
        <dbReference type="ARBA" id="ARBA00022649"/>
    </source>
</evidence>
<comment type="cofactor">
    <cofactor evidence="1 7">
        <name>Mg(2+)</name>
        <dbReference type="ChEBI" id="CHEBI:18420"/>
    </cofactor>
</comment>
<accession>A0A164D489</accession>
<feature type="binding site" evidence="7">
    <location>
        <position position="108"/>
    </location>
    <ligand>
        <name>Mg(2+)</name>
        <dbReference type="ChEBI" id="CHEBI:18420"/>
    </ligand>
</feature>
<dbReference type="GO" id="GO:0045926">
    <property type="term" value="P:negative regulation of growth"/>
    <property type="evidence" value="ECO:0007669"/>
    <property type="project" value="UniProtKB-ARBA"/>
</dbReference>
<protein>
    <recommendedName>
        <fullName evidence="7">Ribonuclease VapC</fullName>
        <shortName evidence="7">RNase VapC</shortName>
        <ecNumber evidence="7">3.1.-.-</ecNumber>
    </recommendedName>
    <alternativeName>
        <fullName evidence="7">Toxin VapC</fullName>
    </alternativeName>
</protein>
<proteinExistence type="inferred from homology"/>
<dbReference type="RefSeq" id="WP_075509677.1">
    <property type="nucleotide sequence ID" value="NZ_CP089224.1"/>
</dbReference>
<evidence type="ECO:0000256" key="4">
    <source>
        <dbReference type="ARBA" id="ARBA00022723"/>
    </source>
</evidence>
<gene>
    <name evidence="7" type="primary">vapC</name>
    <name evidence="9" type="ORF">A4G28_27280</name>
</gene>
<reference evidence="10" key="1">
    <citation type="submission" date="2016-04" db="EMBL/GenBank/DDBJ databases">
        <authorList>
            <person name="Strapagiel D."/>
            <person name="Borowka P."/>
            <person name="Marciniak B."/>
            <person name="Bakula Z."/>
            <person name="Van Ingen J."/>
            <person name="Safianowska A."/>
            <person name="Dziadek J."/>
            <person name="Jagielski T."/>
        </authorList>
    </citation>
    <scope>NUCLEOTIDE SEQUENCE [LARGE SCALE GENOMIC DNA]</scope>
    <source>
        <strain evidence="10">1010001458</strain>
    </source>
</reference>
<dbReference type="NCBIfam" id="TIGR00028">
    <property type="entry name" value="Mtu_PIN_fam"/>
    <property type="match status" value="1"/>
</dbReference>
<keyword evidence="6 7" id="KW-0460">Magnesium</keyword>
<keyword evidence="4 7" id="KW-0479">Metal-binding</keyword>
<evidence type="ECO:0000256" key="3">
    <source>
        <dbReference type="ARBA" id="ARBA00022722"/>
    </source>
</evidence>
<dbReference type="InterPro" id="IPR022907">
    <property type="entry name" value="VapC_family"/>
</dbReference>
<dbReference type="EC" id="3.1.-.-" evidence="7"/>
<keyword evidence="7" id="KW-0800">Toxin</keyword>
<evidence type="ECO:0000259" key="8">
    <source>
        <dbReference type="Pfam" id="PF01850"/>
    </source>
</evidence>
<dbReference type="Proteomes" id="UP000077342">
    <property type="component" value="Unassembled WGS sequence"/>
</dbReference>
<dbReference type="InterPro" id="IPR006226">
    <property type="entry name" value="Mtu_PIN"/>
</dbReference>
<name>A0A164D489_9MYCO</name>
<evidence type="ECO:0000313" key="9">
    <source>
        <dbReference type="EMBL" id="KZS65550.1"/>
    </source>
</evidence>
<comment type="similarity">
    <text evidence="7">Belongs to the PINc/VapC protein family.</text>
</comment>
<dbReference type="AlphaFoldDB" id="A0A164D489"/>
<dbReference type="GO" id="GO:0090729">
    <property type="term" value="F:toxin activity"/>
    <property type="evidence" value="ECO:0007669"/>
    <property type="project" value="UniProtKB-KW"/>
</dbReference>
<evidence type="ECO:0000256" key="7">
    <source>
        <dbReference type="HAMAP-Rule" id="MF_00265"/>
    </source>
</evidence>
<dbReference type="EMBL" id="LWCI01000064">
    <property type="protein sequence ID" value="KZS65550.1"/>
    <property type="molecule type" value="Genomic_DNA"/>
</dbReference>
<dbReference type="GO" id="GO:0016788">
    <property type="term" value="F:hydrolase activity, acting on ester bonds"/>
    <property type="evidence" value="ECO:0007669"/>
    <property type="project" value="InterPro"/>
</dbReference>
<sequence>MKIVDANVLLYAVNTASEHHSPSLRWLDGALSGGDSIGFAWVPMLAFVRLATRQGLFPRPLSPEDAIGQVANWLTAPSAALVNPTARHADILARMLTHVGTGANLVNDAHLAALAVEHRASIVSYDSDFGRFAGVRWDHPSALL</sequence>
<dbReference type="GO" id="GO:0000287">
    <property type="term" value="F:magnesium ion binding"/>
    <property type="evidence" value="ECO:0007669"/>
    <property type="project" value="UniProtKB-UniRule"/>
</dbReference>
<dbReference type="Pfam" id="PF01850">
    <property type="entry name" value="PIN"/>
    <property type="match status" value="1"/>
</dbReference>
<dbReference type="CDD" id="cd18678">
    <property type="entry name" value="PIN_MtVapC25_VapC33-like"/>
    <property type="match status" value="1"/>
</dbReference>
<dbReference type="SUPFAM" id="SSF88723">
    <property type="entry name" value="PIN domain-like"/>
    <property type="match status" value="1"/>
</dbReference>
<keyword evidence="3 7" id="KW-0540">Nuclease</keyword>
<evidence type="ECO:0000256" key="5">
    <source>
        <dbReference type="ARBA" id="ARBA00022801"/>
    </source>
</evidence>
<dbReference type="InterPro" id="IPR002716">
    <property type="entry name" value="PIN_dom"/>
</dbReference>